<dbReference type="Pfam" id="PF09339">
    <property type="entry name" value="HTH_IclR"/>
    <property type="match status" value="1"/>
</dbReference>
<dbReference type="EMBL" id="LAJE02000166">
    <property type="protein sequence ID" value="OEO31214.1"/>
    <property type="molecule type" value="Genomic_DNA"/>
</dbReference>
<dbReference type="GO" id="GO:0003700">
    <property type="term" value="F:DNA-binding transcription factor activity"/>
    <property type="evidence" value="ECO:0007669"/>
    <property type="project" value="TreeGrafter"/>
</dbReference>
<gene>
    <name evidence="7" type="ORF">VW23_017370</name>
</gene>
<evidence type="ECO:0000313" key="8">
    <source>
        <dbReference type="Proteomes" id="UP000095463"/>
    </source>
</evidence>
<dbReference type="RefSeq" id="WP_069909593.1">
    <property type="nucleotide sequence ID" value="NZ_LAJE02000166.1"/>
</dbReference>
<feature type="domain" description="IclR-ED" evidence="6">
    <location>
        <begin position="62"/>
        <end position="244"/>
    </location>
</feature>
<dbReference type="InterPro" id="IPR050707">
    <property type="entry name" value="HTH_MetabolicPath_Reg"/>
</dbReference>
<dbReference type="PROSITE" id="PS51077">
    <property type="entry name" value="HTH_ICLR"/>
    <property type="match status" value="1"/>
</dbReference>
<evidence type="ECO:0000256" key="4">
    <source>
        <dbReference type="SAM" id="MobiDB-lite"/>
    </source>
</evidence>
<reference evidence="7 8" key="1">
    <citation type="journal article" date="2015" name="Genome Announc.">
        <title>Genome Assemblies of Three Soil-Associated Devosia species: D. insulae, D. limi, and D. soli.</title>
        <authorList>
            <person name="Hassan Y.I."/>
            <person name="Lepp D."/>
            <person name="Zhou T."/>
        </authorList>
    </citation>
    <scope>NUCLEOTIDE SEQUENCE [LARGE SCALE GENOMIC DNA]</scope>
    <source>
        <strain evidence="7 8">DS-56</strain>
    </source>
</reference>
<evidence type="ECO:0000256" key="1">
    <source>
        <dbReference type="ARBA" id="ARBA00023015"/>
    </source>
</evidence>
<dbReference type="SUPFAM" id="SSF46785">
    <property type="entry name" value="Winged helix' DNA-binding domain"/>
    <property type="match status" value="1"/>
</dbReference>
<evidence type="ECO:0000313" key="7">
    <source>
        <dbReference type="EMBL" id="OEO31214.1"/>
    </source>
</evidence>
<keyword evidence="1" id="KW-0805">Transcription regulation</keyword>
<organism evidence="7 8">
    <name type="scientific">Devosia insulae DS-56</name>
    <dbReference type="NCBI Taxonomy" id="1116389"/>
    <lineage>
        <taxon>Bacteria</taxon>
        <taxon>Pseudomonadati</taxon>
        <taxon>Pseudomonadota</taxon>
        <taxon>Alphaproteobacteria</taxon>
        <taxon>Hyphomicrobiales</taxon>
        <taxon>Devosiaceae</taxon>
        <taxon>Devosia</taxon>
    </lineage>
</organism>
<evidence type="ECO:0000259" key="6">
    <source>
        <dbReference type="PROSITE" id="PS51078"/>
    </source>
</evidence>
<evidence type="ECO:0000256" key="2">
    <source>
        <dbReference type="ARBA" id="ARBA00023125"/>
    </source>
</evidence>
<keyword evidence="3" id="KW-0804">Transcription</keyword>
<dbReference type="SMART" id="SM00346">
    <property type="entry name" value="HTH_ICLR"/>
    <property type="match status" value="1"/>
</dbReference>
<keyword evidence="2" id="KW-0238">DNA-binding</keyword>
<dbReference type="InterPro" id="IPR014757">
    <property type="entry name" value="Tscrpt_reg_IclR_C"/>
</dbReference>
<proteinExistence type="predicted"/>
<dbReference type="Pfam" id="PF01614">
    <property type="entry name" value="IclR_C"/>
    <property type="match status" value="1"/>
</dbReference>
<dbReference type="PANTHER" id="PTHR30136">
    <property type="entry name" value="HELIX-TURN-HELIX TRANSCRIPTIONAL REGULATOR, ICLR FAMILY"/>
    <property type="match status" value="1"/>
</dbReference>
<dbReference type="SUPFAM" id="SSF55781">
    <property type="entry name" value="GAF domain-like"/>
    <property type="match status" value="1"/>
</dbReference>
<accession>A0A1E5XRT5</accession>
<comment type="caution">
    <text evidence="7">The sequence shown here is derived from an EMBL/GenBank/DDBJ whole genome shotgun (WGS) entry which is preliminary data.</text>
</comment>
<dbReference type="PANTHER" id="PTHR30136:SF35">
    <property type="entry name" value="HTH-TYPE TRANSCRIPTIONAL REGULATOR RV1719"/>
    <property type="match status" value="1"/>
</dbReference>
<dbReference type="AlphaFoldDB" id="A0A1E5XRT5"/>
<dbReference type="GO" id="GO:0045892">
    <property type="term" value="P:negative regulation of DNA-templated transcription"/>
    <property type="evidence" value="ECO:0007669"/>
    <property type="project" value="TreeGrafter"/>
</dbReference>
<dbReference type="PROSITE" id="PS51078">
    <property type="entry name" value="ICLR_ED"/>
    <property type="match status" value="1"/>
</dbReference>
<name>A0A1E5XRT5_9HYPH</name>
<dbReference type="OrthoDB" id="8438735at2"/>
<dbReference type="Proteomes" id="UP000095463">
    <property type="component" value="Unassembled WGS sequence"/>
</dbReference>
<keyword evidence="8" id="KW-1185">Reference proteome</keyword>
<dbReference type="Gene3D" id="3.30.450.40">
    <property type="match status" value="1"/>
</dbReference>
<dbReference type="GO" id="GO:0003677">
    <property type="term" value="F:DNA binding"/>
    <property type="evidence" value="ECO:0007669"/>
    <property type="project" value="UniProtKB-KW"/>
</dbReference>
<feature type="domain" description="HTH iclR-type" evidence="5">
    <location>
        <begin position="1"/>
        <end position="61"/>
    </location>
</feature>
<evidence type="ECO:0008006" key="9">
    <source>
        <dbReference type="Google" id="ProtNLM"/>
    </source>
</evidence>
<protein>
    <recommendedName>
        <fullName evidence="9">IclR family transcriptional regulator</fullName>
    </recommendedName>
</protein>
<feature type="region of interest" description="Disordered" evidence="4">
    <location>
        <begin position="242"/>
        <end position="263"/>
    </location>
</feature>
<dbReference type="InterPro" id="IPR036388">
    <property type="entry name" value="WH-like_DNA-bd_sf"/>
</dbReference>
<dbReference type="InterPro" id="IPR005471">
    <property type="entry name" value="Tscrpt_reg_IclR_N"/>
</dbReference>
<dbReference type="InterPro" id="IPR029016">
    <property type="entry name" value="GAF-like_dom_sf"/>
</dbReference>
<evidence type="ECO:0000259" key="5">
    <source>
        <dbReference type="PROSITE" id="PS51077"/>
    </source>
</evidence>
<dbReference type="InterPro" id="IPR036390">
    <property type="entry name" value="WH_DNA-bd_sf"/>
</dbReference>
<sequence>MSSIKRAIQVLDLLARKGGLGVRAVAQQLALPVGSVHRLLIDLADEGVVERNAEGGWQLSYRLLAITDLQLDGVAFPRLARPFCESIAEKTRETVNVNVLSGEGCVCIDKVRGNEGMQLDWRIGSRGPLYCGGSAKAILAFLGEADQQRVLEQPMTTFTRYTITDPAELRAELARIRKRGYSIDNQEVVVGVFCVGVPIVDRLGRPVGAMSISGPAPKAPGAAIQPQVDLLNEAAGTVSKRLGYGGQWPPQQAGERALATSTT</sequence>
<evidence type="ECO:0000256" key="3">
    <source>
        <dbReference type="ARBA" id="ARBA00023163"/>
    </source>
</evidence>
<dbReference type="Gene3D" id="1.10.10.10">
    <property type="entry name" value="Winged helix-like DNA-binding domain superfamily/Winged helix DNA-binding domain"/>
    <property type="match status" value="1"/>
</dbReference>